<dbReference type="PROSITE" id="PS51257">
    <property type="entry name" value="PROKAR_LIPOPROTEIN"/>
    <property type="match status" value="1"/>
</dbReference>
<name>A0A415QQD2_9BACT</name>
<evidence type="ECO:0000313" key="2">
    <source>
        <dbReference type="EMBL" id="RHM46895.1"/>
    </source>
</evidence>
<gene>
    <name evidence="2" type="ORF">DWZ68_02735</name>
</gene>
<protein>
    <submittedName>
        <fullName evidence="2">Uncharacterized protein</fullName>
    </submittedName>
</protein>
<reference evidence="2 3" key="1">
    <citation type="submission" date="2018-08" db="EMBL/GenBank/DDBJ databases">
        <title>A genome reference for cultivated species of the human gut microbiota.</title>
        <authorList>
            <person name="Zou Y."/>
            <person name="Xue W."/>
            <person name="Luo G."/>
        </authorList>
    </citation>
    <scope>NUCLEOTIDE SEQUENCE [LARGE SCALE GENOMIC DNA]</scope>
    <source>
        <strain evidence="2 3">AF34-33</strain>
    </source>
</reference>
<dbReference type="RefSeq" id="WP_118259072.1">
    <property type="nucleotide sequence ID" value="NZ_CABJDM010000002.1"/>
</dbReference>
<evidence type="ECO:0000313" key="3">
    <source>
        <dbReference type="Proteomes" id="UP000286038"/>
    </source>
</evidence>
<dbReference type="AlphaFoldDB" id="A0A415QQD2"/>
<proteinExistence type="predicted"/>
<organism evidence="2 3">
    <name type="scientific">Butyricimonas virosa</name>
    <dbReference type="NCBI Taxonomy" id="544645"/>
    <lineage>
        <taxon>Bacteria</taxon>
        <taxon>Pseudomonadati</taxon>
        <taxon>Bacteroidota</taxon>
        <taxon>Bacteroidia</taxon>
        <taxon>Bacteroidales</taxon>
        <taxon>Odoribacteraceae</taxon>
        <taxon>Butyricimonas</taxon>
    </lineage>
</organism>
<accession>A0A415QQD2</accession>
<comment type="caution">
    <text evidence="2">The sequence shown here is derived from an EMBL/GenBank/DDBJ whole genome shotgun (WGS) entry which is preliminary data.</text>
</comment>
<dbReference type="EMBL" id="QRPV01000002">
    <property type="protein sequence ID" value="RHM46895.1"/>
    <property type="molecule type" value="Genomic_DNA"/>
</dbReference>
<keyword evidence="1" id="KW-0732">Signal</keyword>
<sequence length="174" mass="19330">MRRIATTLMATCLLFFVACSDEGDVVTIYNGDSFTSDYKASQMFSTLSLYENIARQPEMVKELMRATAKLAQYDTITAIAPLDKEAEVERGTARGKCLAACFSSIARQPEAYDDIVWAAEKFLGTTEIKSMSEKILKYSRLYALEGVTEAVARQPEIVDLFDSFSVKFLGVGIK</sequence>
<feature type="chain" id="PRO_5019532620" evidence="1">
    <location>
        <begin position="21"/>
        <end position="174"/>
    </location>
</feature>
<dbReference type="Proteomes" id="UP000286038">
    <property type="component" value="Unassembled WGS sequence"/>
</dbReference>
<feature type="signal peptide" evidence="1">
    <location>
        <begin position="1"/>
        <end position="20"/>
    </location>
</feature>
<evidence type="ECO:0000256" key="1">
    <source>
        <dbReference type="SAM" id="SignalP"/>
    </source>
</evidence>